<feature type="region of interest" description="Disordered" evidence="1">
    <location>
        <begin position="285"/>
        <end position="322"/>
    </location>
</feature>
<name>A0A401GL90_9APHY</name>
<evidence type="ECO:0000256" key="1">
    <source>
        <dbReference type="SAM" id="MobiDB-lite"/>
    </source>
</evidence>
<dbReference type="GeneID" id="38779858"/>
<feature type="domain" description="Fungal-type protein kinase" evidence="2">
    <location>
        <begin position="316"/>
        <end position="564"/>
    </location>
</feature>
<dbReference type="Proteomes" id="UP000287166">
    <property type="component" value="Unassembled WGS sequence"/>
</dbReference>
<dbReference type="InParanoid" id="A0A401GL90"/>
<proteinExistence type="predicted"/>
<accession>A0A401GL90</accession>
<dbReference type="PANTHER" id="PTHR38248">
    <property type="entry name" value="FUNK1 6"/>
    <property type="match status" value="1"/>
</dbReference>
<protein>
    <recommendedName>
        <fullName evidence="2">Fungal-type protein kinase domain-containing protein</fullName>
    </recommendedName>
</protein>
<reference evidence="3 4" key="1">
    <citation type="journal article" date="2018" name="Sci. Rep.">
        <title>Genome sequence of the cauliflower mushroom Sparassis crispa (Hanabiratake) and its association with beneficial usage.</title>
        <authorList>
            <person name="Kiyama R."/>
            <person name="Furutani Y."/>
            <person name="Kawaguchi K."/>
            <person name="Nakanishi T."/>
        </authorList>
    </citation>
    <scope>NUCLEOTIDE SEQUENCE [LARGE SCALE GENOMIC DNA]</scope>
</reference>
<comment type="caution">
    <text evidence="3">The sequence shown here is derived from an EMBL/GenBank/DDBJ whole genome shotgun (WGS) entry which is preliminary data.</text>
</comment>
<dbReference type="Pfam" id="PF17667">
    <property type="entry name" value="Pkinase_fungal"/>
    <property type="match status" value="1"/>
</dbReference>
<organism evidence="3 4">
    <name type="scientific">Sparassis crispa</name>
    <dbReference type="NCBI Taxonomy" id="139825"/>
    <lineage>
        <taxon>Eukaryota</taxon>
        <taxon>Fungi</taxon>
        <taxon>Dikarya</taxon>
        <taxon>Basidiomycota</taxon>
        <taxon>Agaricomycotina</taxon>
        <taxon>Agaricomycetes</taxon>
        <taxon>Polyporales</taxon>
        <taxon>Sparassidaceae</taxon>
        <taxon>Sparassis</taxon>
    </lineage>
</organism>
<dbReference type="InterPro" id="IPR040976">
    <property type="entry name" value="Pkinase_fungal"/>
</dbReference>
<evidence type="ECO:0000259" key="2">
    <source>
        <dbReference type="Pfam" id="PF17667"/>
    </source>
</evidence>
<keyword evidence="4" id="KW-1185">Reference proteome</keyword>
<dbReference type="OrthoDB" id="2739948at2759"/>
<sequence>MATHISQNAQPSKQQSSEFAMQVPFAAVSLKTFLAEFMPQPDVATRRRDKDFKHMFDKMPANNNSEDDFYHTLIQCFCEQNICPNYSAGRITKSEMVDDHAALFLTNDKKSIIWNRHWALQCLAIICKPHYHDDDPFAENAKSDKRNADCRKTTRDLLTTIASKVFSRQHRCFFFTVLILGDSARLLRWDRSGVVITEPFWYKRTPHLGSFLWRFAHLSPVQQGCDSSAEVVQRGSVDAKLIEKFTAERPSTMNEYVHVMFCNSMKDESWLWWKLRIVPEVNESALEGPEQRSGSKKRTRGDHLSGPSTKRRRYAGGRAISNDSNDERRARYFLVGKPHFHSSSLPGRGTRGYIALDCEEEVPVFLKDTWRCDPLPMIREGCVLRALNEAHVENVPTLVCHGDIENQCTRTQDLRKNVSAGQKDNSPRNLIHYRMVEREICRPLRDYETDKQFLHLVADCLKAHEQAVERVGVMHADISLGNMLIFEQYRLDQNEEGCFRRVGMLCDWEFSKPVHTTRNGEKVAQRAPTDVCTWEMAGVHLADHPGTPITIPDELEAFFHLILMVTVRDQRSNLGSNEWAFRKDYFVDCTENPKPGERYMTCTKLKRKAMYEGKIMYKATPLRIFRSADDKRIHPFGDLLSMLLTLFRAHYSATLYDEWHNRPKRRLRSNTGQHVVEPPSCIIRLEPDELVRRRELAAGLKSHCAMQDLILLIAEGDWLGSKKRDCEIDQGKEDIDIPHMIFTCEAYP</sequence>
<dbReference type="PANTHER" id="PTHR38248:SF2">
    <property type="entry name" value="FUNK1 11"/>
    <property type="match status" value="1"/>
</dbReference>
<dbReference type="AlphaFoldDB" id="A0A401GL90"/>
<gene>
    <name evidence="3" type="ORF">SCP_0413280</name>
</gene>
<evidence type="ECO:0000313" key="4">
    <source>
        <dbReference type="Proteomes" id="UP000287166"/>
    </source>
</evidence>
<evidence type="ECO:0000313" key="3">
    <source>
        <dbReference type="EMBL" id="GBE82941.1"/>
    </source>
</evidence>
<dbReference type="RefSeq" id="XP_027613854.1">
    <property type="nucleotide sequence ID" value="XM_027758053.1"/>
</dbReference>
<dbReference type="EMBL" id="BFAD01000004">
    <property type="protein sequence ID" value="GBE82941.1"/>
    <property type="molecule type" value="Genomic_DNA"/>
</dbReference>